<dbReference type="GO" id="GO:0003677">
    <property type="term" value="F:DNA binding"/>
    <property type="evidence" value="ECO:0007669"/>
    <property type="project" value="InterPro"/>
</dbReference>
<evidence type="ECO:0000259" key="2">
    <source>
        <dbReference type="PROSITE" id="PS51898"/>
    </source>
</evidence>
<name>A0A4Q0SWB0_9BACT</name>
<evidence type="ECO:0000256" key="1">
    <source>
        <dbReference type="ARBA" id="ARBA00023172"/>
    </source>
</evidence>
<dbReference type="Gene3D" id="1.10.443.10">
    <property type="entry name" value="Intergrase catalytic core"/>
    <property type="match status" value="1"/>
</dbReference>
<dbReference type="Proteomes" id="UP000289437">
    <property type="component" value="Unassembled WGS sequence"/>
</dbReference>
<organism evidence="3 4">
    <name type="scientific">Granulicella sibirica</name>
    <dbReference type="NCBI Taxonomy" id="2479048"/>
    <lineage>
        <taxon>Bacteria</taxon>
        <taxon>Pseudomonadati</taxon>
        <taxon>Acidobacteriota</taxon>
        <taxon>Terriglobia</taxon>
        <taxon>Terriglobales</taxon>
        <taxon>Acidobacteriaceae</taxon>
        <taxon>Granulicella</taxon>
    </lineage>
</organism>
<protein>
    <recommendedName>
        <fullName evidence="2">Tyr recombinase domain-containing protein</fullName>
    </recommendedName>
</protein>
<dbReference type="Pfam" id="PF00589">
    <property type="entry name" value="Phage_integrase"/>
    <property type="match status" value="1"/>
</dbReference>
<dbReference type="InterPro" id="IPR013762">
    <property type="entry name" value="Integrase-like_cat_sf"/>
</dbReference>
<evidence type="ECO:0000313" key="3">
    <source>
        <dbReference type="EMBL" id="RXH53848.1"/>
    </source>
</evidence>
<dbReference type="SUPFAM" id="SSF56349">
    <property type="entry name" value="DNA breaking-rejoining enzymes"/>
    <property type="match status" value="1"/>
</dbReference>
<dbReference type="PROSITE" id="PS51898">
    <property type="entry name" value="TYR_RECOMBINASE"/>
    <property type="match status" value="1"/>
</dbReference>
<dbReference type="InterPro" id="IPR011010">
    <property type="entry name" value="DNA_brk_join_enz"/>
</dbReference>
<keyword evidence="1" id="KW-0233">DNA recombination</keyword>
<sequence>MLVRYLEHRRTFGNKRGPLFLSESRLNYSDPISIWSWSKIVLRIARRAGVERFSTHTLRHLCLTDLAHAGWDIHEIASFAGHRSVQTRCSISISVDATFR</sequence>
<feature type="domain" description="Tyr recombinase" evidence="2">
    <location>
        <begin position="1"/>
        <end position="100"/>
    </location>
</feature>
<dbReference type="CDD" id="cd00397">
    <property type="entry name" value="DNA_BRE_C"/>
    <property type="match status" value="1"/>
</dbReference>
<keyword evidence="4" id="KW-1185">Reference proteome</keyword>
<dbReference type="GO" id="GO:0006310">
    <property type="term" value="P:DNA recombination"/>
    <property type="evidence" value="ECO:0007669"/>
    <property type="project" value="UniProtKB-KW"/>
</dbReference>
<proteinExistence type="predicted"/>
<reference evidence="3 4" key="1">
    <citation type="submission" date="2018-11" db="EMBL/GenBank/DDBJ databases">
        <authorList>
            <person name="Mardanov A.V."/>
            <person name="Ravin N.V."/>
            <person name="Dedysh S.N."/>
        </authorList>
    </citation>
    <scope>NUCLEOTIDE SEQUENCE [LARGE SCALE GENOMIC DNA]</scope>
    <source>
        <strain evidence="3 4">AF10</strain>
    </source>
</reference>
<accession>A0A4Q0SWB0</accession>
<gene>
    <name evidence="3" type="ORF">GRAN_5186</name>
</gene>
<comment type="caution">
    <text evidence="3">The sequence shown here is derived from an EMBL/GenBank/DDBJ whole genome shotgun (WGS) entry which is preliminary data.</text>
</comment>
<dbReference type="EMBL" id="RDSM01000007">
    <property type="protein sequence ID" value="RXH53848.1"/>
    <property type="molecule type" value="Genomic_DNA"/>
</dbReference>
<evidence type="ECO:0000313" key="4">
    <source>
        <dbReference type="Proteomes" id="UP000289437"/>
    </source>
</evidence>
<dbReference type="InterPro" id="IPR002104">
    <property type="entry name" value="Integrase_catalytic"/>
</dbReference>
<reference evidence="4" key="2">
    <citation type="submission" date="2019-02" db="EMBL/GenBank/DDBJ databases">
        <title>Granulicella sibirica sp. nov., a psychrotolerant acidobacterium isolated from an organic soil layer in forested tundra, West Siberia.</title>
        <authorList>
            <person name="Oshkin I.Y."/>
            <person name="Kulichevskaya I.S."/>
            <person name="Rijpstra W.I.C."/>
            <person name="Sinninghe Damste J.S."/>
            <person name="Rakitin A.L."/>
            <person name="Ravin N.V."/>
            <person name="Dedysh S.N."/>
        </authorList>
    </citation>
    <scope>NUCLEOTIDE SEQUENCE [LARGE SCALE GENOMIC DNA]</scope>
    <source>
        <strain evidence="4">AF10</strain>
    </source>
</reference>
<dbReference type="GO" id="GO:0015074">
    <property type="term" value="P:DNA integration"/>
    <property type="evidence" value="ECO:0007669"/>
    <property type="project" value="InterPro"/>
</dbReference>
<dbReference type="AlphaFoldDB" id="A0A4Q0SWB0"/>